<reference evidence="1" key="1">
    <citation type="submission" date="2019-10" db="EMBL/GenBank/DDBJ databases">
        <authorList>
            <consortium name="DOE Joint Genome Institute"/>
            <person name="Kuo A."/>
            <person name="Miyauchi S."/>
            <person name="Kiss E."/>
            <person name="Drula E."/>
            <person name="Kohler A."/>
            <person name="Sanchez-Garcia M."/>
            <person name="Andreopoulos B."/>
            <person name="Barry K.W."/>
            <person name="Bonito G."/>
            <person name="Buee M."/>
            <person name="Carver A."/>
            <person name="Chen C."/>
            <person name="Cichocki N."/>
            <person name="Clum A."/>
            <person name="Culley D."/>
            <person name="Crous P.W."/>
            <person name="Fauchery L."/>
            <person name="Girlanda M."/>
            <person name="Hayes R."/>
            <person name="Keri Z."/>
            <person name="Labutti K."/>
            <person name="Lipzen A."/>
            <person name="Lombard V."/>
            <person name="Magnuson J."/>
            <person name="Maillard F."/>
            <person name="Morin E."/>
            <person name="Murat C."/>
            <person name="Nolan M."/>
            <person name="Ohm R."/>
            <person name="Pangilinan J."/>
            <person name="Pereira M."/>
            <person name="Perotto S."/>
            <person name="Peter M."/>
            <person name="Riley R."/>
            <person name="Sitrit Y."/>
            <person name="Stielow B."/>
            <person name="Szollosi G."/>
            <person name="Zifcakova L."/>
            <person name="Stursova M."/>
            <person name="Spatafora J.W."/>
            <person name="Tedersoo L."/>
            <person name="Vaario L.-M."/>
            <person name="Yamada A."/>
            <person name="Yan M."/>
            <person name="Wang P."/>
            <person name="Xu J."/>
            <person name="Bruns T."/>
            <person name="Baldrian P."/>
            <person name="Vilgalys R."/>
            <person name="Henrissat B."/>
            <person name="Grigoriev I.V."/>
            <person name="Hibbett D."/>
            <person name="Nagy L.G."/>
            <person name="Martin F.M."/>
        </authorList>
    </citation>
    <scope>NUCLEOTIDE SEQUENCE</scope>
    <source>
        <strain evidence="1">P2</strain>
    </source>
</reference>
<evidence type="ECO:0000313" key="2">
    <source>
        <dbReference type="Proteomes" id="UP000886501"/>
    </source>
</evidence>
<proteinExistence type="predicted"/>
<gene>
    <name evidence="1" type="ORF">BDM02DRAFT_3120947</name>
</gene>
<reference evidence="1" key="2">
    <citation type="journal article" date="2020" name="Nat. Commun.">
        <title>Large-scale genome sequencing of mycorrhizal fungi provides insights into the early evolution of symbiotic traits.</title>
        <authorList>
            <person name="Miyauchi S."/>
            <person name="Kiss E."/>
            <person name="Kuo A."/>
            <person name="Drula E."/>
            <person name="Kohler A."/>
            <person name="Sanchez-Garcia M."/>
            <person name="Morin E."/>
            <person name="Andreopoulos B."/>
            <person name="Barry K.W."/>
            <person name="Bonito G."/>
            <person name="Buee M."/>
            <person name="Carver A."/>
            <person name="Chen C."/>
            <person name="Cichocki N."/>
            <person name="Clum A."/>
            <person name="Culley D."/>
            <person name="Crous P.W."/>
            <person name="Fauchery L."/>
            <person name="Girlanda M."/>
            <person name="Hayes R.D."/>
            <person name="Keri Z."/>
            <person name="LaButti K."/>
            <person name="Lipzen A."/>
            <person name="Lombard V."/>
            <person name="Magnuson J."/>
            <person name="Maillard F."/>
            <person name="Murat C."/>
            <person name="Nolan M."/>
            <person name="Ohm R.A."/>
            <person name="Pangilinan J."/>
            <person name="Pereira M.F."/>
            <person name="Perotto S."/>
            <person name="Peter M."/>
            <person name="Pfister S."/>
            <person name="Riley R."/>
            <person name="Sitrit Y."/>
            <person name="Stielow J.B."/>
            <person name="Szollosi G."/>
            <person name="Zifcakova L."/>
            <person name="Stursova M."/>
            <person name="Spatafora J.W."/>
            <person name="Tedersoo L."/>
            <person name="Vaario L.M."/>
            <person name="Yamada A."/>
            <person name="Yan M."/>
            <person name="Wang P."/>
            <person name="Xu J."/>
            <person name="Bruns T."/>
            <person name="Baldrian P."/>
            <person name="Vilgalys R."/>
            <person name="Dunand C."/>
            <person name="Henrissat B."/>
            <person name="Grigoriev I.V."/>
            <person name="Hibbett D."/>
            <person name="Nagy L.G."/>
            <person name="Martin F.M."/>
        </authorList>
    </citation>
    <scope>NUCLEOTIDE SEQUENCE</scope>
    <source>
        <strain evidence="1">P2</strain>
    </source>
</reference>
<dbReference type="Proteomes" id="UP000886501">
    <property type="component" value="Unassembled WGS sequence"/>
</dbReference>
<accession>A0ACB6Z693</accession>
<evidence type="ECO:0000313" key="1">
    <source>
        <dbReference type="EMBL" id="KAF9645019.1"/>
    </source>
</evidence>
<protein>
    <submittedName>
        <fullName evidence="1">Uncharacterized protein</fullName>
    </submittedName>
</protein>
<name>A0ACB6Z693_THEGA</name>
<organism evidence="1 2">
    <name type="scientific">Thelephora ganbajun</name>
    <name type="common">Ganba fungus</name>
    <dbReference type="NCBI Taxonomy" id="370292"/>
    <lineage>
        <taxon>Eukaryota</taxon>
        <taxon>Fungi</taxon>
        <taxon>Dikarya</taxon>
        <taxon>Basidiomycota</taxon>
        <taxon>Agaricomycotina</taxon>
        <taxon>Agaricomycetes</taxon>
        <taxon>Thelephorales</taxon>
        <taxon>Thelephoraceae</taxon>
        <taxon>Thelephora</taxon>
    </lineage>
</organism>
<keyword evidence="2" id="KW-1185">Reference proteome</keyword>
<sequence>MSASSPYLTTLPIDILEQILLRLPSQDIIKMESINRYFRDLVHDLPTLQHRRELFAIGLIDNPYCPCDLAERRKQCKSYTRKWTNATSITRNIYELPPTHSLGWGSPMYFGNGLLASRSLYSDLALLRVPLVASRKSVESWTIPPIPFMVMCYAVYPLENVIAVAESKENLICIHFLNLQDGSPSYALLSNTIVWELPPSASLMGGYEIAITASRIMMHFLYWSESLLDDGNVWRIVVWDRKTRDVVLDLLSTDESGLVKGYPQAVFLNEFRMVVAPNKSWNVELVVFDTLIPQDHPGNAQRLELPLQLHGQPANIHVDHDWDLGIPKTDEALIADPAQAVLVIELERFSKPTVLVVVRIQVLIEQKYSLRADSRVPWDEWGRQIVAMEVLMNSIRLLAFVHSSQVMVVQTFLTDSWGIRRHQPHCVRTFDFSRRGFLPLLDGVDGTEKRVMFEDGADFRFEPGESMGPQDELHSLSDGSLFHLEMPRDRYRLHLWELV</sequence>
<dbReference type="EMBL" id="MU118108">
    <property type="protein sequence ID" value="KAF9645019.1"/>
    <property type="molecule type" value="Genomic_DNA"/>
</dbReference>
<comment type="caution">
    <text evidence="1">The sequence shown here is derived from an EMBL/GenBank/DDBJ whole genome shotgun (WGS) entry which is preliminary data.</text>
</comment>